<dbReference type="Proteomes" id="UP001058167">
    <property type="component" value="Unassembled WGS sequence"/>
</dbReference>
<evidence type="ECO:0000256" key="7">
    <source>
        <dbReference type="ARBA" id="ARBA00022842"/>
    </source>
</evidence>
<evidence type="ECO:0000259" key="13">
    <source>
        <dbReference type="SMART" id="SM00892"/>
    </source>
</evidence>
<reference evidence="15" key="2">
    <citation type="submission" date="2023-02" db="EMBL/GenBank/DDBJ databases">
        <title>Pectobacterium carotovorum subsp. carotovorum NBRC 12380.</title>
        <authorList>
            <person name="Ichikawa N."/>
            <person name="Sato H."/>
            <person name="Tonouchi N."/>
        </authorList>
    </citation>
    <scope>NUCLEOTIDE SEQUENCE</scope>
    <source>
        <strain evidence="15">NBRC 12380</strain>
    </source>
</reference>
<evidence type="ECO:0000256" key="6">
    <source>
        <dbReference type="ARBA" id="ARBA00022801"/>
    </source>
</evidence>
<dbReference type="PROSITE" id="PS01070">
    <property type="entry name" value="NUCLEASE_NON_SPEC"/>
    <property type="match status" value="1"/>
</dbReference>
<dbReference type="CDD" id="cd00091">
    <property type="entry name" value="NUC"/>
    <property type="match status" value="1"/>
</dbReference>
<evidence type="ECO:0000256" key="4">
    <source>
        <dbReference type="ARBA" id="ARBA00022723"/>
    </source>
</evidence>
<keyword evidence="3 10" id="KW-0540">Nuclease</keyword>
<reference evidence="14" key="1">
    <citation type="submission" date="2022-06" db="EMBL/GenBank/DDBJ databases">
        <title>Draft genome sequences of Pectobacterium carotovorum subsp. carotovorum str. NBRC12380.</title>
        <authorList>
            <person name="Wakabayashi Y."/>
            <person name="Kojima K."/>
        </authorList>
    </citation>
    <scope>NUCLEOTIDE SEQUENCE</scope>
    <source>
        <strain evidence="14">NBRC 12380</strain>
    </source>
</reference>
<dbReference type="GO" id="GO:0003676">
    <property type="term" value="F:nucleic acid binding"/>
    <property type="evidence" value="ECO:0007669"/>
    <property type="project" value="InterPro"/>
</dbReference>
<dbReference type="EC" id="3.1.30.-" evidence="10"/>
<name>A0AAI9KX53_PECCC</name>
<evidence type="ECO:0000313" key="14">
    <source>
        <dbReference type="EMBL" id="GKX46106.1"/>
    </source>
</evidence>
<dbReference type="InterPro" id="IPR040255">
    <property type="entry name" value="Non-specific_endonuclease"/>
</dbReference>
<feature type="domain" description="DNA/RNA non-specific endonuclease/pyrophosphatase/phosphodiesterase" evidence="13">
    <location>
        <begin position="72"/>
        <end position="269"/>
    </location>
</feature>
<dbReference type="Proteomes" id="UP001165145">
    <property type="component" value="Unassembled WGS sequence"/>
</dbReference>
<dbReference type="AlphaFoldDB" id="A0AAI9KX53"/>
<keyword evidence="5 10" id="KW-0255">Endonuclease</keyword>
<evidence type="ECO:0000313" key="17">
    <source>
        <dbReference type="Proteomes" id="UP001165145"/>
    </source>
</evidence>
<evidence type="ECO:0000256" key="8">
    <source>
        <dbReference type="PIRSR" id="PIRSR640255-1"/>
    </source>
</evidence>
<dbReference type="GO" id="GO:0016787">
    <property type="term" value="F:hydrolase activity"/>
    <property type="evidence" value="ECO:0007669"/>
    <property type="project" value="UniProtKB-KW"/>
</dbReference>
<keyword evidence="11" id="KW-0732">Signal</keyword>
<dbReference type="Gene3D" id="3.40.570.10">
    <property type="entry name" value="Extracellular Endonuclease, subunit A"/>
    <property type="match status" value="1"/>
</dbReference>
<dbReference type="InterPro" id="IPR001604">
    <property type="entry name" value="Endo_G_ENPP1-like_dom"/>
</dbReference>
<evidence type="ECO:0000256" key="1">
    <source>
        <dbReference type="ARBA" id="ARBA00001946"/>
    </source>
</evidence>
<accession>A0AAI9KX53</accession>
<evidence type="ECO:0000256" key="2">
    <source>
        <dbReference type="ARBA" id="ARBA00010052"/>
    </source>
</evidence>
<feature type="signal peptide" evidence="11">
    <location>
        <begin position="1"/>
        <end position="22"/>
    </location>
</feature>
<dbReference type="InterPro" id="IPR044925">
    <property type="entry name" value="His-Me_finger_sf"/>
</dbReference>
<keyword evidence="16" id="KW-1185">Reference proteome</keyword>
<evidence type="ECO:0000256" key="9">
    <source>
        <dbReference type="PIRSR" id="PIRSR640255-2"/>
    </source>
</evidence>
<keyword evidence="6 10" id="KW-0378">Hydrolase</keyword>
<dbReference type="EMBL" id="BRLF01000001">
    <property type="protein sequence ID" value="GKX46106.1"/>
    <property type="molecule type" value="Genomic_DNA"/>
</dbReference>
<dbReference type="GO" id="GO:0046872">
    <property type="term" value="F:metal ion binding"/>
    <property type="evidence" value="ECO:0007669"/>
    <property type="project" value="UniProtKB-KW"/>
</dbReference>
<evidence type="ECO:0000256" key="10">
    <source>
        <dbReference type="RuleBase" id="RU366055"/>
    </source>
</evidence>
<dbReference type="PANTHER" id="PTHR13966:SF5">
    <property type="entry name" value="ENDONUCLEASE G, MITOCHONDRIAL"/>
    <property type="match status" value="1"/>
</dbReference>
<evidence type="ECO:0000256" key="5">
    <source>
        <dbReference type="ARBA" id="ARBA00022759"/>
    </source>
</evidence>
<dbReference type="InterPro" id="IPR044929">
    <property type="entry name" value="DNA/RNA_non-sp_Endonuclease_sf"/>
</dbReference>
<dbReference type="RefSeq" id="WP_261865762.1">
    <property type="nucleotide sequence ID" value="NZ_BRLF01000001.1"/>
</dbReference>
<keyword evidence="7" id="KW-0460">Magnesium</keyword>
<dbReference type="SMART" id="SM00892">
    <property type="entry name" value="Endonuclease_NS"/>
    <property type="match status" value="1"/>
</dbReference>
<dbReference type="SMART" id="SM00477">
    <property type="entry name" value="NUC"/>
    <property type="match status" value="1"/>
</dbReference>
<dbReference type="PANTHER" id="PTHR13966">
    <property type="entry name" value="ENDONUCLEASE RELATED"/>
    <property type="match status" value="1"/>
</dbReference>
<feature type="chain" id="PRO_5042546933" description="Endonuclease" evidence="11">
    <location>
        <begin position="23"/>
        <end position="288"/>
    </location>
</feature>
<evidence type="ECO:0000259" key="12">
    <source>
        <dbReference type="SMART" id="SM00477"/>
    </source>
</evidence>
<proteinExistence type="inferred from homology"/>
<evidence type="ECO:0000313" key="15">
    <source>
        <dbReference type="EMBL" id="GLV68410.1"/>
    </source>
</evidence>
<dbReference type="SUPFAM" id="SSF54060">
    <property type="entry name" value="His-Me finger endonucleases"/>
    <property type="match status" value="1"/>
</dbReference>
<evidence type="ECO:0000256" key="3">
    <source>
        <dbReference type="ARBA" id="ARBA00022722"/>
    </source>
</evidence>
<evidence type="ECO:0000313" key="16">
    <source>
        <dbReference type="Proteomes" id="UP001058167"/>
    </source>
</evidence>
<dbReference type="InterPro" id="IPR020821">
    <property type="entry name" value="ENPP1-3/EXOG-like_nuc-like"/>
</dbReference>
<feature type="domain" description="ENPP1-3/EXOG-like endonuclease/phosphodiesterase" evidence="12">
    <location>
        <begin position="73"/>
        <end position="269"/>
    </location>
</feature>
<gene>
    <name evidence="15" type="primary">nuc</name>
    <name evidence="15" type="ORF">Pcaca03_08540</name>
    <name evidence="14" type="ORF">SOASR016_08580</name>
</gene>
<sequence>MKMNFIKLLPVLLLGACSTYQPQDTAEQQPQQQAEIAPPAPARQAAVAAVAAVSIDNCLVGCPTGGSSQTLVRDAYTLNNNSSTKFANWVAYKMTFTSQASGRSRTWRQDPDLPASDTLAPAAYTGANAALAVDRGHQAPLAGLGGSSDWQSLNYLSNITPQKADLNQGAWVRLEDKERTLSNSKAVYTVTGPLFERNIATLPNAPSVQIPSGYWKILFTGSSPADGKYAAFIMDQNTPRAANFCNFQVTVSDIEQKTGLTIWSALPANVANTIKSQKGSLGSDLGCP</sequence>
<organism evidence="15 17">
    <name type="scientific">Pectobacterium carotovorum subsp. carotovorum</name>
    <name type="common">Erwinia carotovora subsp. carotovora</name>
    <dbReference type="NCBI Taxonomy" id="555"/>
    <lineage>
        <taxon>Bacteria</taxon>
        <taxon>Pseudomonadati</taxon>
        <taxon>Pseudomonadota</taxon>
        <taxon>Gammaproteobacteria</taxon>
        <taxon>Enterobacterales</taxon>
        <taxon>Pectobacteriaceae</taxon>
        <taxon>Pectobacterium</taxon>
    </lineage>
</organism>
<dbReference type="Pfam" id="PF01223">
    <property type="entry name" value="Endonuclease_NS"/>
    <property type="match status" value="1"/>
</dbReference>
<feature type="active site" description="Proton acceptor" evidence="8">
    <location>
        <position position="137"/>
    </location>
</feature>
<feature type="binding site" evidence="9">
    <location>
        <position position="167"/>
    </location>
    <ligand>
        <name>Mg(2+)</name>
        <dbReference type="ChEBI" id="CHEBI:18420"/>
        <note>catalytic</note>
    </ligand>
</feature>
<comment type="cofactor">
    <cofactor evidence="1 10">
        <name>Mg(2+)</name>
        <dbReference type="ChEBI" id="CHEBI:18420"/>
    </cofactor>
</comment>
<comment type="similarity">
    <text evidence="2 10">Belongs to the DNA/RNA non-specific endonuclease family.</text>
</comment>
<dbReference type="EMBL" id="BSRL01000001">
    <property type="protein sequence ID" value="GLV68410.1"/>
    <property type="molecule type" value="Genomic_DNA"/>
</dbReference>
<protein>
    <recommendedName>
        <fullName evidence="10">Endonuclease</fullName>
        <ecNumber evidence="10">3.1.30.-</ecNumber>
    </recommendedName>
</protein>
<comment type="caution">
    <text evidence="15">The sequence shown here is derived from an EMBL/GenBank/DDBJ whole genome shotgun (WGS) entry which is preliminary data.</text>
</comment>
<evidence type="ECO:0000256" key="11">
    <source>
        <dbReference type="SAM" id="SignalP"/>
    </source>
</evidence>
<dbReference type="GO" id="GO:0004519">
    <property type="term" value="F:endonuclease activity"/>
    <property type="evidence" value="ECO:0007669"/>
    <property type="project" value="UniProtKB-UniRule"/>
</dbReference>
<keyword evidence="4 9" id="KW-0479">Metal-binding</keyword>
<dbReference type="InterPro" id="IPR018524">
    <property type="entry name" value="DNA/RNA_endonuclease_AS"/>
</dbReference>